<dbReference type="Proteomes" id="UP000198767">
    <property type="component" value="Unassembled WGS sequence"/>
</dbReference>
<feature type="chain" id="PRO_5011437437" description="Transmembrane protein (Alph_Pro_TM)" evidence="2">
    <location>
        <begin position="18"/>
        <end position="254"/>
    </location>
</feature>
<keyword evidence="1" id="KW-0472">Membrane</keyword>
<name>A0A1G5PLC2_9RHOB</name>
<evidence type="ECO:0000256" key="1">
    <source>
        <dbReference type="SAM" id="Phobius"/>
    </source>
</evidence>
<feature type="transmembrane region" description="Helical" evidence="1">
    <location>
        <begin position="227"/>
        <end position="251"/>
    </location>
</feature>
<sequence length="254" mass="28330">MWRFFILALCCALPVQASEEQVVLGLSKDQVSITTDFDGSDILIYGAIKRDFAVPEGAPVQVIVTLSGPENPLTVRRKERQFGIWANADAAEIASAPDFYAVATSAPFNEILRDEEDKAYRVSVQRAIQAHESEGHAKETSNFVDAVIRIRENGDKYALNENSVQVNQQTLFRTDIEMPPDLTEGEYKVRVLLTRYGKVVTEHQGLINVQKVGLERFLFNLSREQPFLYGIMSLAIAIFAGWSASAVFRLIKSG</sequence>
<feature type="signal peptide" evidence="2">
    <location>
        <begin position="1"/>
        <end position="17"/>
    </location>
</feature>
<dbReference type="OrthoDB" id="9815212at2"/>
<keyword evidence="1" id="KW-0812">Transmembrane</keyword>
<dbReference type="InterPro" id="IPR019088">
    <property type="entry name" value="CHP02186-rel_TM"/>
</dbReference>
<dbReference type="RefSeq" id="WP_090215018.1">
    <property type="nucleotide sequence ID" value="NZ_FMWG01000001.1"/>
</dbReference>
<organism evidence="3 4">
    <name type="scientific">Epibacterium ulvae</name>
    <dbReference type="NCBI Taxonomy" id="1156985"/>
    <lineage>
        <taxon>Bacteria</taxon>
        <taxon>Pseudomonadati</taxon>
        <taxon>Pseudomonadota</taxon>
        <taxon>Alphaproteobacteria</taxon>
        <taxon>Rhodobacterales</taxon>
        <taxon>Roseobacteraceae</taxon>
        <taxon>Epibacterium</taxon>
    </lineage>
</organism>
<dbReference type="STRING" id="1156985.SAMN04488118_101257"/>
<evidence type="ECO:0000313" key="4">
    <source>
        <dbReference type="Proteomes" id="UP000198767"/>
    </source>
</evidence>
<dbReference type="EMBL" id="FMWG01000001">
    <property type="protein sequence ID" value="SCZ50292.1"/>
    <property type="molecule type" value="Genomic_DNA"/>
</dbReference>
<evidence type="ECO:0008006" key="5">
    <source>
        <dbReference type="Google" id="ProtNLM"/>
    </source>
</evidence>
<keyword evidence="1" id="KW-1133">Transmembrane helix</keyword>
<proteinExistence type="predicted"/>
<evidence type="ECO:0000256" key="2">
    <source>
        <dbReference type="SAM" id="SignalP"/>
    </source>
</evidence>
<keyword evidence="2" id="KW-0732">Signal</keyword>
<gene>
    <name evidence="3" type="ORF">SAMN04488118_101257</name>
</gene>
<dbReference type="Pfam" id="PF09608">
    <property type="entry name" value="Alph_Pro_TM"/>
    <property type="match status" value="1"/>
</dbReference>
<dbReference type="AlphaFoldDB" id="A0A1G5PLC2"/>
<accession>A0A1G5PLC2</accession>
<keyword evidence="4" id="KW-1185">Reference proteome</keyword>
<evidence type="ECO:0000313" key="3">
    <source>
        <dbReference type="EMBL" id="SCZ50292.1"/>
    </source>
</evidence>
<protein>
    <recommendedName>
        <fullName evidence="5">Transmembrane protein (Alph_Pro_TM)</fullName>
    </recommendedName>
</protein>
<reference evidence="3 4" key="1">
    <citation type="submission" date="2016-10" db="EMBL/GenBank/DDBJ databases">
        <authorList>
            <person name="de Groot N.N."/>
        </authorList>
    </citation>
    <scope>NUCLEOTIDE SEQUENCE [LARGE SCALE GENOMIC DNA]</scope>
    <source>
        <strain evidence="3 4">U95</strain>
    </source>
</reference>